<feature type="transmembrane region" description="Helical" evidence="1">
    <location>
        <begin position="12"/>
        <end position="37"/>
    </location>
</feature>
<keyword evidence="1" id="KW-1133">Transmembrane helix</keyword>
<dbReference type="EMBL" id="FTOE01000006">
    <property type="protein sequence ID" value="SIS87387.1"/>
    <property type="molecule type" value="Genomic_DNA"/>
</dbReference>
<dbReference type="OrthoDB" id="6118616at2"/>
<gene>
    <name evidence="2" type="ORF">SAMN05421760_106202</name>
</gene>
<dbReference type="STRING" id="619304.SAMN05421760_106202"/>
<proteinExistence type="predicted"/>
<evidence type="ECO:0000313" key="3">
    <source>
        <dbReference type="Proteomes" id="UP000185999"/>
    </source>
</evidence>
<reference evidence="3" key="1">
    <citation type="submission" date="2017-01" db="EMBL/GenBank/DDBJ databases">
        <authorList>
            <person name="Varghese N."/>
            <person name="Submissions S."/>
        </authorList>
    </citation>
    <scope>NUCLEOTIDE SEQUENCE [LARGE SCALE GENOMIC DNA]</scope>
    <source>
        <strain evidence="3">DSM 22306</strain>
    </source>
</reference>
<organism evidence="2 3">
    <name type="scientific">Neptunomonas antarctica</name>
    <dbReference type="NCBI Taxonomy" id="619304"/>
    <lineage>
        <taxon>Bacteria</taxon>
        <taxon>Pseudomonadati</taxon>
        <taxon>Pseudomonadota</taxon>
        <taxon>Gammaproteobacteria</taxon>
        <taxon>Oceanospirillales</taxon>
        <taxon>Oceanospirillaceae</taxon>
        <taxon>Neptunomonas</taxon>
    </lineage>
</organism>
<accession>A0A1N7MMR3</accession>
<evidence type="ECO:0000313" key="2">
    <source>
        <dbReference type="EMBL" id="SIS87387.1"/>
    </source>
</evidence>
<keyword evidence="1" id="KW-0472">Membrane</keyword>
<dbReference type="RefSeq" id="WP_054340427.1">
    <property type="nucleotide sequence ID" value="NZ_FTOE01000006.1"/>
</dbReference>
<name>A0A1N7MMR3_9GAMM</name>
<dbReference type="Proteomes" id="UP000185999">
    <property type="component" value="Unassembled WGS sequence"/>
</dbReference>
<sequence>MRPEITPTHKHQAGLGLISAIFVIVVLAMLVVGMSGIMTASQTYRSKEILALRALSAAQSGSELHLSALLHPEVADGCTTDASPVALATPGLNDCSYQASCASVTVNTKIYYTIKSVGRCGSGVDSATRVVKIRVAL</sequence>
<keyword evidence="1" id="KW-0812">Transmembrane</keyword>
<protein>
    <submittedName>
        <fullName evidence="2">MSHA biogenesis protein MshP</fullName>
    </submittedName>
</protein>
<keyword evidence="3" id="KW-1185">Reference proteome</keyword>
<dbReference type="AlphaFoldDB" id="A0A1N7MMR3"/>
<evidence type="ECO:0000256" key="1">
    <source>
        <dbReference type="SAM" id="Phobius"/>
    </source>
</evidence>